<keyword evidence="1" id="KW-0732">Signal</keyword>
<dbReference type="Proteomes" id="UP000681610">
    <property type="component" value="Unassembled WGS sequence"/>
</dbReference>
<organism evidence="3 4">
    <name type="scientific">Capnocytophaga bilenii</name>
    <dbReference type="NCBI Taxonomy" id="2819369"/>
    <lineage>
        <taxon>Bacteria</taxon>
        <taxon>Pseudomonadati</taxon>
        <taxon>Bacteroidota</taxon>
        <taxon>Flavobacteriia</taxon>
        <taxon>Flavobacteriales</taxon>
        <taxon>Flavobacteriaceae</taxon>
        <taxon>Capnocytophaga</taxon>
    </lineage>
</organism>
<accession>A0ABS3PZ08</accession>
<evidence type="ECO:0000313" key="4">
    <source>
        <dbReference type="Proteomes" id="UP000681610"/>
    </source>
</evidence>
<dbReference type="Gene3D" id="3.30.1150.10">
    <property type="match status" value="1"/>
</dbReference>
<dbReference type="InterPro" id="IPR037682">
    <property type="entry name" value="TonB_C"/>
</dbReference>
<dbReference type="PANTHER" id="PTHR33446:SF2">
    <property type="entry name" value="PROTEIN TONB"/>
    <property type="match status" value="1"/>
</dbReference>
<dbReference type="EMBL" id="JAGDYP010000004">
    <property type="protein sequence ID" value="MBO1884134.1"/>
    <property type="molecule type" value="Genomic_DNA"/>
</dbReference>
<protein>
    <submittedName>
        <fullName evidence="3">Energy transducer TonB</fullName>
    </submittedName>
</protein>
<feature type="signal peptide" evidence="1">
    <location>
        <begin position="1"/>
        <end position="21"/>
    </location>
</feature>
<keyword evidence="4" id="KW-1185">Reference proteome</keyword>
<feature type="domain" description="TonB C-terminal" evidence="2">
    <location>
        <begin position="80"/>
        <end position="153"/>
    </location>
</feature>
<comment type="caution">
    <text evidence="3">The sequence shown here is derived from an EMBL/GenBank/DDBJ whole genome shotgun (WGS) entry which is preliminary data.</text>
</comment>
<feature type="chain" id="PRO_5045835341" evidence="1">
    <location>
        <begin position="22"/>
        <end position="156"/>
    </location>
</feature>
<dbReference type="SUPFAM" id="SSF74653">
    <property type="entry name" value="TolA/TonB C-terminal domain"/>
    <property type="match status" value="1"/>
</dbReference>
<proteinExistence type="predicted"/>
<sequence>MKSLKKIFFTLLLVGAASGYAQKESKLTPYIPPQEVKEPLLVPYVLVDEKPMFEACKGVPKELQLKCFKTELDKYIYTHLRYPSDTEECVQGKVYIRFNINPDGTTNVTQVRSINKSLEKEAIFLIESLPCFTPGKHRGEIVTVSFVYPIYFMLSE</sequence>
<gene>
    <name evidence="3" type="ORF">J4N46_06825</name>
</gene>
<dbReference type="RefSeq" id="WP_208058677.1">
    <property type="nucleotide sequence ID" value="NZ_JAGDYP010000004.1"/>
</dbReference>
<dbReference type="InterPro" id="IPR051045">
    <property type="entry name" value="TonB-dependent_transducer"/>
</dbReference>
<evidence type="ECO:0000259" key="2">
    <source>
        <dbReference type="Pfam" id="PF03544"/>
    </source>
</evidence>
<reference evidence="3 4" key="1">
    <citation type="submission" date="2021-03" db="EMBL/GenBank/DDBJ databases">
        <title>Isolation and description of Capnocytophaga bilenii sp. nov., a novel Capnocytophaga species, isolated from a gingivitis subject.</title>
        <authorList>
            <person name="Antezack A."/>
            <person name="Monnet-Corti V."/>
            <person name="La Scola B."/>
        </authorList>
    </citation>
    <scope>NUCLEOTIDE SEQUENCE [LARGE SCALE GENOMIC DNA]</scope>
    <source>
        <strain evidence="3 4">Marseille-Q4570</strain>
    </source>
</reference>
<name>A0ABS3PZ08_9FLAO</name>
<dbReference type="Pfam" id="PF03544">
    <property type="entry name" value="TonB_C"/>
    <property type="match status" value="1"/>
</dbReference>
<evidence type="ECO:0000256" key="1">
    <source>
        <dbReference type="SAM" id="SignalP"/>
    </source>
</evidence>
<evidence type="ECO:0000313" key="3">
    <source>
        <dbReference type="EMBL" id="MBO1884134.1"/>
    </source>
</evidence>
<dbReference type="PANTHER" id="PTHR33446">
    <property type="entry name" value="PROTEIN TONB-RELATED"/>
    <property type="match status" value="1"/>
</dbReference>